<accession>A0A645GJM4</accession>
<organism evidence="1">
    <name type="scientific">bioreactor metagenome</name>
    <dbReference type="NCBI Taxonomy" id="1076179"/>
    <lineage>
        <taxon>unclassified sequences</taxon>
        <taxon>metagenomes</taxon>
        <taxon>ecological metagenomes</taxon>
    </lineage>
</organism>
<protein>
    <submittedName>
        <fullName evidence="1">Uncharacterized protein</fullName>
    </submittedName>
</protein>
<dbReference type="EMBL" id="VSSQ01075430">
    <property type="protein sequence ID" value="MPN26029.1"/>
    <property type="molecule type" value="Genomic_DNA"/>
</dbReference>
<sequence>MRIGNFVGRHQPGAQRRKRVMALALGPGAATLQLPAALGHIVGQQIAGHMGQSLLLGHAPRAAADDNAQLNLPVDLVRALRNLHRIARTADRRHGLHEQHGFGRRWQSGLGRVVSIVEARTDQLAHLCHGAAQAWRSVNLGQTTPVRIPYALERIGT</sequence>
<reference evidence="1" key="1">
    <citation type="submission" date="2019-08" db="EMBL/GenBank/DDBJ databases">
        <authorList>
            <person name="Kucharzyk K."/>
            <person name="Murdoch R.W."/>
            <person name="Higgins S."/>
            <person name="Loffler F."/>
        </authorList>
    </citation>
    <scope>NUCLEOTIDE SEQUENCE</scope>
</reference>
<gene>
    <name evidence="1" type="ORF">SDC9_173451</name>
</gene>
<proteinExistence type="predicted"/>
<evidence type="ECO:0000313" key="1">
    <source>
        <dbReference type="EMBL" id="MPN26029.1"/>
    </source>
</evidence>
<dbReference type="AlphaFoldDB" id="A0A645GJM4"/>
<name>A0A645GJM4_9ZZZZ</name>
<comment type="caution">
    <text evidence="1">The sequence shown here is derived from an EMBL/GenBank/DDBJ whole genome shotgun (WGS) entry which is preliminary data.</text>
</comment>